<dbReference type="GeneID" id="87883014"/>
<proteinExistence type="predicted"/>
<dbReference type="AlphaFoldDB" id="A0AAJ0GS68"/>
<dbReference type="Proteomes" id="UP001273166">
    <property type="component" value="Unassembled WGS sequence"/>
</dbReference>
<reference evidence="1" key="1">
    <citation type="journal article" date="2023" name="Mol. Phylogenet. Evol.">
        <title>Genome-scale phylogeny and comparative genomics of the fungal order Sordariales.</title>
        <authorList>
            <person name="Hensen N."/>
            <person name="Bonometti L."/>
            <person name="Westerberg I."/>
            <person name="Brannstrom I.O."/>
            <person name="Guillou S."/>
            <person name="Cros-Aarteil S."/>
            <person name="Calhoun S."/>
            <person name="Haridas S."/>
            <person name="Kuo A."/>
            <person name="Mondo S."/>
            <person name="Pangilinan J."/>
            <person name="Riley R."/>
            <person name="LaButti K."/>
            <person name="Andreopoulos B."/>
            <person name="Lipzen A."/>
            <person name="Chen C."/>
            <person name="Yan M."/>
            <person name="Daum C."/>
            <person name="Ng V."/>
            <person name="Clum A."/>
            <person name="Steindorff A."/>
            <person name="Ohm R.A."/>
            <person name="Martin F."/>
            <person name="Silar P."/>
            <person name="Natvig D.O."/>
            <person name="Lalanne C."/>
            <person name="Gautier V."/>
            <person name="Ament-Velasquez S.L."/>
            <person name="Kruys A."/>
            <person name="Hutchinson M.I."/>
            <person name="Powell A.J."/>
            <person name="Barry K."/>
            <person name="Miller A.N."/>
            <person name="Grigoriev I.V."/>
            <person name="Debuchy R."/>
            <person name="Gladieux P."/>
            <person name="Hiltunen Thoren M."/>
            <person name="Johannesson H."/>
        </authorList>
    </citation>
    <scope>NUCLEOTIDE SEQUENCE</scope>
    <source>
        <strain evidence="1">CBS 333.67</strain>
    </source>
</reference>
<sequence>RALTNDADALRAMAGILRRLSQRSRCRMLQGLPTGLFDKYVLLRGPVAGRRRGFPSYSWAGW</sequence>
<keyword evidence="2" id="KW-1185">Reference proteome</keyword>
<accession>A0AAJ0GS68</accession>
<organism evidence="1 2">
    <name type="scientific">Chaetomium strumarium</name>
    <dbReference type="NCBI Taxonomy" id="1170767"/>
    <lineage>
        <taxon>Eukaryota</taxon>
        <taxon>Fungi</taxon>
        <taxon>Dikarya</taxon>
        <taxon>Ascomycota</taxon>
        <taxon>Pezizomycotina</taxon>
        <taxon>Sordariomycetes</taxon>
        <taxon>Sordariomycetidae</taxon>
        <taxon>Sordariales</taxon>
        <taxon>Chaetomiaceae</taxon>
        <taxon>Chaetomium</taxon>
    </lineage>
</organism>
<dbReference type="RefSeq" id="XP_062720921.1">
    <property type="nucleotide sequence ID" value="XM_062864185.1"/>
</dbReference>
<feature type="non-terminal residue" evidence="1">
    <location>
        <position position="62"/>
    </location>
</feature>
<protein>
    <submittedName>
        <fullName evidence="1">Uncharacterized protein</fullName>
    </submittedName>
</protein>
<dbReference type="EMBL" id="JAUDZG010000004">
    <property type="protein sequence ID" value="KAK3305141.1"/>
    <property type="molecule type" value="Genomic_DNA"/>
</dbReference>
<comment type="caution">
    <text evidence="1">The sequence shown here is derived from an EMBL/GenBank/DDBJ whole genome shotgun (WGS) entry which is preliminary data.</text>
</comment>
<feature type="non-terminal residue" evidence="1">
    <location>
        <position position="1"/>
    </location>
</feature>
<reference evidence="1" key="2">
    <citation type="submission" date="2023-06" db="EMBL/GenBank/DDBJ databases">
        <authorList>
            <consortium name="Lawrence Berkeley National Laboratory"/>
            <person name="Mondo S.J."/>
            <person name="Hensen N."/>
            <person name="Bonometti L."/>
            <person name="Westerberg I."/>
            <person name="Brannstrom I.O."/>
            <person name="Guillou S."/>
            <person name="Cros-Aarteil S."/>
            <person name="Calhoun S."/>
            <person name="Haridas S."/>
            <person name="Kuo A."/>
            <person name="Pangilinan J."/>
            <person name="Riley R."/>
            <person name="Labutti K."/>
            <person name="Andreopoulos B."/>
            <person name="Lipzen A."/>
            <person name="Chen C."/>
            <person name="Yanf M."/>
            <person name="Daum C."/>
            <person name="Ng V."/>
            <person name="Clum A."/>
            <person name="Steindorff A."/>
            <person name="Ohm R."/>
            <person name="Martin F."/>
            <person name="Silar P."/>
            <person name="Natvig D."/>
            <person name="Lalanne C."/>
            <person name="Gautier V."/>
            <person name="Ament-Velasquez S.L."/>
            <person name="Kruys A."/>
            <person name="Hutchinson M.I."/>
            <person name="Powell A.J."/>
            <person name="Barry K."/>
            <person name="Miller A.N."/>
            <person name="Grigoriev I.V."/>
            <person name="Debuchy R."/>
            <person name="Gladieux P."/>
            <person name="Thoren M.H."/>
            <person name="Johannesson H."/>
        </authorList>
    </citation>
    <scope>NUCLEOTIDE SEQUENCE</scope>
    <source>
        <strain evidence="1">CBS 333.67</strain>
    </source>
</reference>
<evidence type="ECO:0000313" key="2">
    <source>
        <dbReference type="Proteomes" id="UP001273166"/>
    </source>
</evidence>
<evidence type="ECO:0000313" key="1">
    <source>
        <dbReference type="EMBL" id="KAK3305141.1"/>
    </source>
</evidence>
<name>A0AAJ0GS68_9PEZI</name>
<gene>
    <name evidence="1" type="ORF">B0T15DRAFT_368905</name>
</gene>